<organism evidence="2 3">
    <name type="scientific">Anaeramoeba flamelloides</name>
    <dbReference type="NCBI Taxonomy" id="1746091"/>
    <lineage>
        <taxon>Eukaryota</taxon>
        <taxon>Metamonada</taxon>
        <taxon>Anaeramoebidae</taxon>
        <taxon>Anaeramoeba</taxon>
    </lineage>
</organism>
<sequence>MTSEIIIDINEEFIYFGKSNDEKPRIFPTCLIDENGELPTHYTGIDEEVMLKSAFKKGQVEDFAVLEQILTKCFESQSITAQGQGIFLPQNINTSRSVQEKYCEFFFEKCNVEKLAMDTSGALPLKSKGIKTGLCINVGESFEVVPMFDNQVNHDLSLSVPLSTRVIRDTLASKLTLDGYYFDKVNHKYLLSHLRDSIGVVVPDFEEEMKNRFDFQKLIQIDFTRNEKEYSKEYSFSHSVFWSCETLFNPKMIMRDIPGIHQLTNEILQSLDNEQYQQISKNVLINGSASAISGFNDRFEKELQNISVLDLNIMFDENNNFSNWLASKSCLENYQHWCSKKKNIWNLDFFK</sequence>
<gene>
    <name evidence="2" type="ORF">M0812_25290</name>
</gene>
<dbReference type="Gene3D" id="3.90.640.10">
    <property type="entry name" value="Actin, Chain A, domain 4"/>
    <property type="match status" value="1"/>
</dbReference>
<evidence type="ECO:0000313" key="3">
    <source>
        <dbReference type="Proteomes" id="UP001146793"/>
    </source>
</evidence>
<dbReference type="Pfam" id="PF00022">
    <property type="entry name" value="Actin"/>
    <property type="match status" value="1"/>
</dbReference>
<dbReference type="PANTHER" id="PTHR11937">
    <property type="entry name" value="ACTIN"/>
    <property type="match status" value="1"/>
</dbReference>
<dbReference type="InterPro" id="IPR004000">
    <property type="entry name" value="Actin"/>
</dbReference>
<comment type="caution">
    <text evidence="2">The sequence shown here is derived from an EMBL/GenBank/DDBJ whole genome shotgun (WGS) entry which is preliminary data.</text>
</comment>
<dbReference type="Gene3D" id="3.30.420.40">
    <property type="match status" value="2"/>
</dbReference>
<evidence type="ECO:0000256" key="1">
    <source>
        <dbReference type="RuleBase" id="RU000487"/>
    </source>
</evidence>
<name>A0AAV7YCY3_9EUKA</name>
<dbReference type="AlphaFoldDB" id="A0AAV7YCY3"/>
<dbReference type="EMBL" id="JANTQA010000060">
    <property type="protein sequence ID" value="KAJ3427662.1"/>
    <property type="molecule type" value="Genomic_DNA"/>
</dbReference>
<dbReference type="Proteomes" id="UP001146793">
    <property type="component" value="Unassembled WGS sequence"/>
</dbReference>
<dbReference type="SUPFAM" id="SSF53067">
    <property type="entry name" value="Actin-like ATPase domain"/>
    <property type="match status" value="2"/>
</dbReference>
<dbReference type="SMART" id="SM00268">
    <property type="entry name" value="ACTIN"/>
    <property type="match status" value="1"/>
</dbReference>
<reference evidence="2" key="1">
    <citation type="submission" date="2022-08" db="EMBL/GenBank/DDBJ databases">
        <title>Novel sulphate-reducing endosymbionts in the free-living metamonad Anaeramoeba.</title>
        <authorList>
            <person name="Jerlstrom-Hultqvist J."/>
            <person name="Cepicka I."/>
            <person name="Gallot-Lavallee L."/>
            <person name="Salas-Leiva D."/>
            <person name="Curtis B.A."/>
            <person name="Zahonova K."/>
            <person name="Pipaliya S."/>
            <person name="Dacks J."/>
            <person name="Roger A.J."/>
        </authorList>
    </citation>
    <scope>NUCLEOTIDE SEQUENCE</scope>
    <source>
        <strain evidence="2">Busselton2</strain>
    </source>
</reference>
<accession>A0AAV7YCY3</accession>
<comment type="similarity">
    <text evidence="1">Belongs to the actin family.</text>
</comment>
<evidence type="ECO:0000313" key="2">
    <source>
        <dbReference type="EMBL" id="KAJ3427662.1"/>
    </source>
</evidence>
<proteinExistence type="inferred from homology"/>
<dbReference type="InterPro" id="IPR043129">
    <property type="entry name" value="ATPase_NBD"/>
</dbReference>
<protein>
    <submittedName>
        <fullName evidence="2">Actin-5c-related</fullName>
    </submittedName>
</protein>